<comment type="caution">
    <text evidence="3">The sequence shown here is derived from an EMBL/GenBank/DDBJ whole genome shotgun (WGS) entry which is preliminary data.</text>
</comment>
<sequence length="271" mass="30291">MKKVRQPAVAGTFYPAERDELLALINFVCGEPYVGEKIKAKAVLVPHAGYIYSGKTACEVYKRIEIPPRVVLLGPNHTGLGAPVSVYSGDSWVTPLGEVEIDREIRDKLTKFYGFSLDEDAHKFEHSLEVQLPFLQVFAEREFKITPIVLSLLRYEDALYVANQLSKVLFPYRDETLIVISSDMSHYIPAEKAKELDSLAIECMQKMDTACLYERVFRYQISMCGIIPAVVGIEVAKNLGAKEGKLIDYTNSGQTTGDYSNVVAYAGMIFV</sequence>
<reference evidence="3" key="1">
    <citation type="journal article" date="2020" name="ISME J.">
        <title>Gammaproteobacteria mediating utilization of methyl-, sulfur- and petroleum organic compounds in deep ocean hydrothermal plumes.</title>
        <authorList>
            <person name="Zhou Z."/>
            <person name="Liu Y."/>
            <person name="Pan J."/>
            <person name="Cron B.R."/>
            <person name="Toner B.M."/>
            <person name="Anantharaman K."/>
            <person name="Breier J.A."/>
            <person name="Dick G.J."/>
            <person name="Li M."/>
        </authorList>
    </citation>
    <scope>NUCLEOTIDE SEQUENCE</scope>
    <source>
        <strain evidence="3">SZUA-1501</strain>
    </source>
</reference>
<organism evidence="3 4">
    <name type="scientific">Aquifex aeolicus</name>
    <dbReference type="NCBI Taxonomy" id="63363"/>
    <lineage>
        <taxon>Bacteria</taxon>
        <taxon>Pseudomonadati</taxon>
        <taxon>Aquificota</taxon>
        <taxon>Aquificia</taxon>
        <taxon>Aquificales</taxon>
        <taxon>Aquificaceae</taxon>
        <taxon>Aquifex</taxon>
    </lineage>
</organism>
<protein>
    <recommendedName>
        <fullName evidence="2">MEMO1 family protein EYH37_02065</fullName>
    </recommendedName>
</protein>
<dbReference type="InterPro" id="IPR002737">
    <property type="entry name" value="MEMO1_fam"/>
</dbReference>
<dbReference type="Proteomes" id="UP000606463">
    <property type="component" value="Unassembled WGS sequence"/>
</dbReference>
<dbReference type="EMBL" id="DQVE01000021">
    <property type="protein sequence ID" value="HIP98138.1"/>
    <property type="molecule type" value="Genomic_DNA"/>
</dbReference>
<evidence type="ECO:0000313" key="3">
    <source>
        <dbReference type="EMBL" id="HIP98138.1"/>
    </source>
</evidence>
<dbReference type="PANTHER" id="PTHR11060">
    <property type="entry name" value="PROTEIN MEMO1"/>
    <property type="match status" value="1"/>
</dbReference>
<dbReference type="Pfam" id="PF01875">
    <property type="entry name" value="Memo"/>
    <property type="match status" value="1"/>
</dbReference>
<dbReference type="NCBIfam" id="TIGR04336">
    <property type="entry name" value="AmmeMemoSam_B"/>
    <property type="match status" value="1"/>
</dbReference>
<evidence type="ECO:0000256" key="2">
    <source>
        <dbReference type="HAMAP-Rule" id="MF_00055"/>
    </source>
</evidence>
<evidence type="ECO:0000313" key="4">
    <source>
        <dbReference type="Proteomes" id="UP000606463"/>
    </source>
</evidence>
<dbReference type="PANTHER" id="PTHR11060:SF0">
    <property type="entry name" value="PROTEIN MEMO1"/>
    <property type="match status" value="1"/>
</dbReference>
<gene>
    <name evidence="3" type="primary">amrB</name>
    <name evidence="3" type="ORF">EYH37_02065</name>
</gene>
<dbReference type="CDD" id="cd07361">
    <property type="entry name" value="MEMO_like"/>
    <property type="match status" value="1"/>
</dbReference>
<accession>A0A9D1CG50</accession>
<evidence type="ECO:0000256" key="1">
    <source>
        <dbReference type="ARBA" id="ARBA00006315"/>
    </source>
</evidence>
<dbReference type="AlphaFoldDB" id="A0A9D1CG50"/>
<dbReference type="HAMAP" id="MF_00055">
    <property type="entry name" value="MEMO1"/>
    <property type="match status" value="1"/>
</dbReference>
<dbReference type="Gene3D" id="3.40.830.10">
    <property type="entry name" value="LigB-like"/>
    <property type="match status" value="1"/>
</dbReference>
<proteinExistence type="inferred from homology"/>
<name>A0A9D1CG50_AQUAO</name>
<comment type="similarity">
    <text evidence="1 2">Belongs to the MEMO1 family.</text>
</comment>